<reference evidence="1 2" key="1">
    <citation type="journal article" date="2018" name="New Phytol.">
        <title>Phylogenomics of Endogonaceae and evolution of mycorrhizas within Mucoromycota.</title>
        <authorList>
            <person name="Chang Y."/>
            <person name="Desiro A."/>
            <person name="Na H."/>
            <person name="Sandor L."/>
            <person name="Lipzen A."/>
            <person name="Clum A."/>
            <person name="Barry K."/>
            <person name="Grigoriev I.V."/>
            <person name="Martin F.M."/>
            <person name="Stajich J.E."/>
            <person name="Smith M.E."/>
            <person name="Bonito G."/>
            <person name="Spatafora J.W."/>
        </authorList>
    </citation>
    <scope>NUCLEOTIDE SEQUENCE [LARGE SCALE GENOMIC DNA]</scope>
    <source>
        <strain evidence="1 2">AD002</strain>
    </source>
</reference>
<evidence type="ECO:0000313" key="1">
    <source>
        <dbReference type="EMBL" id="RUS16205.1"/>
    </source>
</evidence>
<comment type="caution">
    <text evidence="1">The sequence shown here is derived from an EMBL/GenBank/DDBJ whole genome shotgun (WGS) entry which is preliminary data.</text>
</comment>
<sequence length="212" mass="24515">MPPFLETILSEVFEKFNTDTVLNHFSYYSLGKYVFTTDLYRKGPCVRSLCIMCFPTRTSQEYDDFQTLRESLQAIFPQASRREISKYKRQIADVEESVPVLIITLNQAWIDQHGLPAYNAAMDAFATTKLSAPQRRDNNTRCIFRFQGIHDLITVRDNIRDRGLAPNAFHIGPSFHALVPHAQLEPIGTAWFLEKVGPRRYSFGPDYHFFLL</sequence>
<dbReference type="EMBL" id="RBNJ01024545">
    <property type="protein sequence ID" value="RUS16205.1"/>
    <property type="molecule type" value="Genomic_DNA"/>
</dbReference>
<accession>A0A433PFC3</accession>
<dbReference type="AlphaFoldDB" id="A0A433PFC3"/>
<gene>
    <name evidence="1" type="ORF">BC938DRAFT_476661</name>
</gene>
<evidence type="ECO:0000313" key="2">
    <source>
        <dbReference type="Proteomes" id="UP000274822"/>
    </source>
</evidence>
<name>A0A433PFC3_9FUNG</name>
<dbReference type="Proteomes" id="UP000274822">
    <property type="component" value="Unassembled WGS sequence"/>
</dbReference>
<protein>
    <submittedName>
        <fullName evidence="1">Uncharacterized protein</fullName>
    </submittedName>
</protein>
<keyword evidence="2" id="KW-1185">Reference proteome</keyword>
<proteinExistence type="predicted"/>
<organism evidence="1 2">
    <name type="scientific">Jimgerdemannia flammicorona</name>
    <dbReference type="NCBI Taxonomy" id="994334"/>
    <lineage>
        <taxon>Eukaryota</taxon>
        <taxon>Fungi</taxon>
        <taxon>Fungi incertae sedis</taxon>
        <taxon>Mucoromycota</taxon>
        <taxon>Mucoromycotina</taxon>
        <taxon>Endogonomycetes</taxon>
        <taxon>Endogonales</taxon>
        <taxon>Endogonaceae</taxon>
        <taxon>Jimgerdemannia</taxon>
    </lineage>
</organism>